<dbReference type="STRING" id="28743.ENSCVAP00000014234"/>
<dbReference type="GeneTree" id="ENSGT01150000287212"/>
<dbReference type="InterPro" id="IPR003205">
    <property type="entry name" value="Cyt_c_oxidase_su8"/>
</dbReference>
<dbReference type="Pfam" id="PF02285">
    <property type="entry name" value="COX8"/>
    <property type="match status" value="1"/>
</dbReference>
<evidence type="ECO:0000313" key="12">
    <source>
        <dbReference type="Proteomes" id="UP000265020"/>
    </source>
</evidence>
<evidence type="ECO:0000256" key="5">
    <source>
        <dbReference type="ARBA" id="ARBA00022792"/>
    </source>
</evidence>
<keyword evidence="8" id="KW-0496">Mitochondrion</keyword>
<organism evidence="11 12">
    <name type="scientific">Cyprinodon variegatus</name>
    <name type="common">Sheepshead minnow</name>
    <dbReference type="NCBI Taxonomy" id="28743"/>
    <lineage>
        <taxon>Eukaryota</taxon>
        <taxon>Metazoa</taxon>
        <taxon>Chordata</taxon>
        <taxon>Craniata</taxon>
        <taxon>Vertebrata</taxon>
        <taxon>Euteleostomi</taxon>
        <taxon>Actinopterygii</taxon>
        <taxon>Neopterygii</taxon>
        <taxon>Teleostei</taxon>
        <taxon>Neoteleostei</taxon>
        <taxon>Acanthomorphata</taxon>
        <taxon>Ovalentaria</taxon>
        <taxon>Atherinomorphae</taxon>
        <taxon>Cyprinodontiformes</taxon>
        <taxon>Cyprinodontidae</taxon>
        <taxon>Cyprinodon</taxon>
    </lineage>
</organism>
<dbReference type="Gene3D" id="4.10.81.10">
    <property type="entry name" value="Cytochrome c oxidase, subunit 8"/>
    <property type="match status" value="1"/>
</dbReference>
<reference evidence="11" key="1">
    <citation type="submission" date="2025-08" db="UniProtKB">
        <authorList>
            <consortium name="Ensembl"/>
        </authorList>
    </citation>
    <scope>IDENTIFICATION</scope>
</reference>
<evidence type="ECO:0000256" key="4">
    <source>
        <dbReference type="ARBA" id="ARBA00022692"/>
    </source>
</evidence>
<dbReference type="CDD" id="cd00930">
    <property type="entry name" value="Cyt_c_Oxidase_VIII"/>
    <property type="match status" value="1"/>
</dbReference>
<dbReference type="OMA" id="SAQYIRG"/>
<accession>A0A3Q2D758</accession>
<evidence type="ECO:0000256" key="10">
    <source>
        <dbReference type="SAM" id="Phobius"/>
    </source>
</evidence>
<sequence length="71" mass="8053">MSRLFVGLVKARQAQISRMWVQQRATYIHDKPPKDKIGGVESVFVLTVMSVAILGPSGWILSNLDHYKVRK</sequence>
<keyword evidence="4 10" id="KW-0812">Transmembrane</keyword>
<evidence type="ECO:0000256" key="3">
    <source>
        <dbReference type="ARBA" id="ARBA00010117"/>
    </source>
</evidence>
<keyword evidence="7 10" id="KW-1133">Transmembrane helix</keyword>
<evidence type="ECO:0000256" key="6">
    <source>
        <dbReference type="ARBA" id="ARBA00022946"/>
    </source>
</evidence>
<dbReference type="GO" id="GO:0045277">
    <property type="term" value="C:respiratory chain complex IV"/>
    <property type="evidence" value="ECO:0007669"/>
    <property type="project" value="InterPro"/>
</dbReference>
<dbReference type="Proteomes" id="UP000265020">
    <property type="component" value="Unassembled WGS sequence"/>
</dbReference>
<comment type="pathway">
    <text evidence="2">Energy metabolism; oxidative phosphorylation.</text>
</comment>
<feature type="transmembrane region" description="Helical" evidence="10">
    <location>
        <begin position="37"/>
        <end position="61"/>
    </location>
</feature>
<evidence type="ECO:0000313" key="11">
    <source>
        <dbReference type="Ensembl" id="ENSCVAP00000014234.1"/>
    </source>
</evidence>
<evidence type="ECO:0000256" key="2">
    <source>
        <dbReference type="ARBA" id="ARBA00004673"/>
    </source>
</evidence>
<dbReference type="UniPathway" id="UPA00705"/>
<keyword evidence="12" id="KW-1185">Reference proteome</keyword>
<dbReference type="PANTHER" id="PTHR16717:SF5">
    <property type="entry name" value="CYTOCHROME C OXIDASE SUBUNIT 8, ISOFORM A"/>
    <property type="match status" value="1"/>
</dbReference>
<evidence type="ECO:0000256" key="1">
    <source>
        <dbReference type="ARBA" id="ARBA00004434"/>
    </source>
</evidence>
<proteinExistence type="inferred from homology"/>
<dbReference type="GO" id="GO:0005743">
    <property type="term" value="C:mitochondrial inner membrane"/>
    <property type="evidence" value="ECO:0007669"/>
    <property type="project" value="UniProtKB-SubCell"/>
</dbReference>
<dbReference type="SUPFAM" id="SSF81431">
    <property type="entry name" value="Mitochondrial cytochrome c oxidase subunit VIIIb (aka IX)"/>
    <property type="match status" value="1"/>
</dbReference>
<reference evidence="11" key="2">
    <citation type="submission" date="2025-09" db="UniProtKB">
        <authorList>
            <consortium name="Ensembl"/>
        </authorList>
    </citation>
    <scope>IDENTIFICATION</scope>
</reference>
<dbReference type="PANTHER" id="PTHR16717">
    <property type="entry name" value="CYTOCHROME C OXIDASE POLYPEPTIDE VIII"/>
    <property type="match status" value="1"/>
</dbReference>
<keyword evidence="6" id="KW-0809">Transit peptide</keyword>
<evidence type="ECO:0000256" key="8">
    <source>
        <dbReference type="ARBA" id="ARBA00023128"/>
    </source>
</evidence>
<comment type="similarity">
    <text evidence="3">Belongs to the cytochrome c oxidase VIII family.</text>
</comment>
<dbReference type="InterPro" id="IPR036548">
    <property type="entry name" value="Cyt_c_oxidase_su8_sf"/>
</dbReference>
<keyword evidence="9 10" id="KW-0472">Membrane</keyword>
<dbReference type="GO" id="GO:0006123">
    <property type="term" value="P:mitochondrial electron transport, cytochrome c to oxygen"/>
    <property type="evidence" value="ECO:0007669"/>
    <property type="project" value="InterPro"/>
</dbReference>
<protein>
    <submittedName>
        <fullName evidence="11">Uncharacterized protein</fullName>
    </submittedName>
</protein>
<evidence type="ECO:0000256" key="9">
    <source>
        <dbReference type="ARBA" id="ARBA00023136"/>
    </source>
</evidence>
<comment type="subcellular location">
    <subcellularLocation>
        <location evidence="1">Mitochondrion inner membrane</location>
        <topology evidence="1">Single-pass membrane protein</topology>
    </subcellularLocation>
</comment>
<keyword evidence="5" id="KW-0999">Mitochondrion inner membrane</keyword>
<name>A0A3Q2D758_CYPVA</name>
<evidence type="ECO:0000256" key="7">
    <source>
        <dbReference type="ARBA" id="ARBA00022989"/>
    </source>
</evidence>
<dbReference type="Ensembl" id="ENSCVAT00000022005.1">
    <property type="protein sequence ID" value="ENSCVAP00000014234.1"/>
    <property type="gene ID" value="ENSCVAG00000016829.1"/>
</dbReference>
<dbReference type="AlphaFoldDB" id="A0A3Q2D758"/>